<reference evidence="2 3" key="1">
    <citation type="submission" date="2024-06" db="EMBL/GenBank/DDBJ databases">
        <authorList>
            <person name="Kraege A."/>
            <person name="Thomma B."/>
        </authorList>
    </citation>
    <scope>NUCLEOTIDE SEQUENCE [LARGE SCALE GENOMIC DNA]</scope>
</reference>
<evidence type="ECO:0000313" key="3">
    <source>
        <dbReference type="Proteomes" id="UP001497392"/>
    </source>
</evidence>
<keyword evidence="3" id="KW-1185">Reference proteome</keyword>
<protein>
    <submittedName>
        <fullName evidence="2">G9922 protein</fullName>
    </submittedName>
</protein>
<comment type="caution">
    <text evidence="2">The sequence shown here is derived from an EMBL/GenBank/DDBJ whole genome shotgun (WGS) entry which is preliminary data.</text>
</comment>
<keyword evidence="1" id="KW-0732">Signal</keyword>
<dbReference type="EMBL" id="CAXHTA020000016">
    <property type="protein sequence ID" value="CAL5227028.1"/>
    <property type="molecule type" value="Genomic_DNA"/>
</dbReference>
<evidence type="ECO:0000313" key="2">
    <source>
        <dbReference type="EMBL" id="CAL5227028.1"/>
    </source>
</evidence>
<feature type="chain" id="PRO_5045750615" evidence="1">
    <location>
        <begin position="25"/>
        <end position="228"/>
    </location>
</feature>
<evidence type="ECO:0000256" key="1">
    <source>
        <dbReference type="SAM" id="SignalP"/>
    </source>
</evidence>
<feature type="signal peptide" evidence="1">
    <location>
        <begin position="1"/>
        <end position="24"/>
    </location>
</feature>
<proteinExistence type="predicted"/>
<accession>A0ABP1G8Q1</accession>
<sequence length="228" mass="23249">MLIAARRGLEVVLVLAFLVKSTAANDVDLPVAIQGTEQWAGVVAKAMTVDRRSLAESLQALKIFQSSVMQKTAKTAAALHNTEDGDISGILAQAMKKAVSISAPTFFATNTDLFQDSVAAIQFGFAGLVVAPCAVPVVPIGVGIFPQGISIQPVGVDIAPTGVNITPQGVNIAPVLIVVGPYDTTVAGQGLNIAPALIAVAPVKEIVNPVGPLAITDTLVSATVPALP</sequence>
<name>A0ABP1G8Q1_9CHLO</name>
<organism evidence="2 3">
    <name type="scientific">Coccomyxa viridis</name>
    <dbReference type="NCBI Taxonomy" id="1274662"/>
    <lineage>
        <taxon>Eukaryota</taxon>
        <taxon>Viridiplantae</taxon>
        <taxon>Chlorophyta</taxon>
        <taxon>core chlorophytes</taxon>
        <taxon>Trebouxiophyceae</taxon>
        <taxon>Trebouxiophyceae incertae sedis</taxon>
        <taxon>Coccomyxaceae</taxon>
        <taxon>Coccomyxa</taxon>
    </lineage>
</organism>
<gene>
    <name evidence="2" type="primary">g9922</name>
    <name evidence="2" type="ORF">VP750_LOCUS8934</name>
</gene>
<dbReference type="Proteomes" id="UP001497392">
    <property type="component" value="Unassembled WGS sequence"/>
</dbReference>